<geneLocation type="plasmid" evidence="1">
    <name>pH1519-88</name>
</geneLocation>
<sequence length="37" mass="4240">MVMRMSYCEMKRRPVSVLSATRDGTGRPLKKRINTLG</sequence>
<name>A0A075MAF0_ECOLX</name>
<gene>
    <name evidence="2" type="ORF">PECOH8_0122</name>
</gene>
<accession>A0A075MAF0</accession>
<organism evidence="1">
    <name type="scientific">Escherichia coli</name>
    <dbReference type="NCBI Taxonomy" id="562"/>
    <lineage>
        <taxon>Bacteria</taxon>
        <taxon>Pseudomonadati</taxon>
        <taxon>Pseudomonadota</taxon>
        <taxon>Gammaproteobacteria</taxon>
        <taxon>Enterobacterales</taxon>
        <taxon>Enterobacteriaceae</taxon>
        <taxon>Escherichia</taxon>
    </lineage>
</organism>
<reference evidence="2" key="1">
    <citation type="submission" date="2013-10" db="EMBL/GenBank/DDBJ databases">
        <authorList>
            <person name="Falgenhauer L."/>
        </authorList>
    </citation>
    <scope>NUCLEOTIDE SEQUENCE</scope>
    <source>
        <strain evidence="2">H8</strain>
        <plasmid evidence="2">pECOH8</plasmid>
    </source>
</reference>
<dbReference type="AlphaFoldDB" id="A0A075MAF0"/>
<keyword evidence="1" id="KW-0614">Plasmid</keyword>
<protein>
    <submittedName>
        <fullName evidence="1">Uncharacterized protein</fullName>
    </submittedName>
</protein>
<evidence type="ECO:0000313" key="1">
    <source>
        <dbReference type="EMBL" id="AIF78078.1"/>
    </source>
</evidence>
<reference evidence="1" key="2">
    <citation type="journal article" date="2014" name="J. Antimicrob. Chemother.">
        <title>Nucleotide sequences of 16 transmissible plasmids identified in nine multidrug-resistant Escherichia coli isolates expressing an ESBL phenotype isolated from food-producing animals and healthy humans.</title>
        <authorList>
            <person name="Wang J."/>
            <person name="Stephan R."/>
            <person name="Power K."/>
            <person name="Yan Q."/>
            <person name="Hachler H."/>
            <person name="Fanning S."/>
        </authorList>
    </citation>
    <scope>NUCLEOTIDE SEQUENCE</scope>
    <source>
        <strain evidence="1">Human-1519</strain>
        <plasmid evidence="1">pH1519-88</plasmid>
    </source>
</reference>
<reference evidence="2" key="3">
    <citation type="submission" date="2021-06" db="EMBL/GenBank/DDBJ databases">
        <title>Complete genome sequence of a IncI1 plasmid encoding microcin and CTX-M-1.</title>
        <authorList>
            <person name="Falgenhauer L.F."/>
            <person name="Schmiedel J.S."/>
            <person name="Fritzenwanker M.F."/>
            <person name="Yao Y.Y."/>
            <person name="Imirzalioglu C.I."/>
            <person name="Chakraborty T.C."/>
        </authorList>
    </citation>
    <scope>NUCLEOTIDE SEQUENCE</scope>
    <source>
        <strain evidence="2">H8</strain>
        <plasmid evidence="2">pECOH8</plasmid>
    </source>
</reference>
<proteinExistence type="predicted"/>
<dbReference type="EMBL" id="KJ484630">
    <property type="protein sequence ID" value="AIF78078.1"/>
    <property type="molecule type" value="Genomic_DNA"/>
</dbReference>
<evidence type="ECO:0000313" key="2">
    <source>
        <dbReference type="EMBL" id="CDJ79660.1"/>
    </source>
</evidence>
<dbReference type="EMBL" id="HG739083">
    <property type="protein sequence ID" value="CDJ79660.1"/>
    <property type="molecule type" value="Genomic_DNA"/>
</dbReference>
<geneLocation type="plasmid" evidence="2">
    <name>pECOH8</name>
</geneLocation>